<feature type="region of interest" description="Disordered" evidence="1">
    <location>
        <begin position="44"/>
        <end position="91"/>
    </location>
</feature>
<dbReference type="InterPro" id="IPR003245">
    <property type="entry name" value="Phytocyanin_dom"/>
</dbReference>
<proteinExistence type="predicted"/>
<accession>A0A9P6JUX8</accession>
<evidence type="ECO:0000313" key="4">
    <source>
        <dbReference type="EMBL" id="KAF9532940.1"/>
    </source>
</evidence>
<sequence length="451" mass="45708">MVYIARFLGAAVLFSGLVAGLPRPRPDSSDEAAVSAPYGIPLTEGAPPPPMATAASGCGSSGCGKMDSPPPPMKDSKMMESGCGSSGCGGSKQMTTSMAHEMATSTMMADMTTSTMMHEATSTMAAESKTTEAAMSMPTYGSGSSNWNMGSNSGYNDCVQQCMATFGMPAATYTPPTATAASTSTGTGATHTIIVAPTQGVLRFVPWAVNASAGDTVHFMWNANNHTVTKGSALLPCNKSNDSTTFATGQQSKGFTFDLKINDTEPIFFFCGTPTHCQKGMFAAINAPSSAGTATSVGSMIPALAANNSNVAAYAVYAANQTKGDVAAAGWGANLDLSQFPEWAHEYVVENTLYTRAFLGNNKDVVKDDGTVDLSAAGTNPLMIPQDLSGVLAASPSASSPSASSPASAAAQATDSTVAPGGGLATNGAASISSSKLAATLVVAFAAWILL</sequence>
<evidence type="ECO:0000256" key="2">
    <source>
        <dbReference type="SAM" id="SignalP"/>
    </source>
</evidence>
<dbReference type="SUPFAM" id="SSF49503">
    <property type="entry name" value="Cupredoxins"/>
    <property type="match status" value="1"/>
</dbReference>
<gene>
    <name evidence="4" type="ORF">CPB83DRAFT_880548</name>
</gene>
<evidence type="ECO:0000256" key="1">
    <source>
        <dbReference type="SAM" id="MobiDB-lite"/>
    </source>
</evidence>
<organism evidence="4 5">
    <name type="scientific">Crepidotus variabilis</name>
    <dbReference type="NCBI Taxonomy" id="179855"/>
    <lineage>
        <taxon>Eukaryota</taxon>
        <taxon>Fungi</taxon>
        <taxon>Dikarya</taxon>
        <taxon>Basidiomycota</taxon>
        <taxon>Agaricomycotina</taxon>
        <taxon>Agaricomycetes</taxon>
        <taxon>Agaricomycetidae</taxon>
        <taxon>Agaricales</taxon>
        <taxon>Agaricineae</taxon>
        <taxon>Crepidotaceae</taxon>
        <taxon>Crepidotus</taxon>
    </lineage>
</organism>
<dbReference type="OrthoDB" id="2331100at2759"/>
<dbReference type="AlphaFoldDB" id="A0A9P6JUX8"/>
<dbReference type="InterPro" id="IPR008972">
    <property type="entry name" value="Cupredoxin"/>
</dbReference>
<reference evidence="4" key="1">
    <citation type="submission" date="2020-11" db="EMBL/GenBank/DDBJ databases">
        <authorList>
            <consortium name="DOE Joint Genome Institute"/>
            <person name="Ahrendt S."/>
            <person name="Riley R."/>
            <person name="Andreopoulos W."/>
            <person name="Labutti K."/>
            <person name="Pangilinan J."/>
            <person name="Ruiz-Duenas F.J."/>
            <person name="Barrasa J.M."/>
            <person name="Sanchez-Garcia M."/>
            <person name="Camarero S."/>
            <person name="Miyauchi S."/>
            <person name="Serrano A."/>
            <person name="Linde D."/>
            <person name="Babiker R."/>
            <person name="Drula E."/>
            <person name="Ayuso-Fernandez I."/>
            <person name="Pacheco R."/>
            <person name="Padilla G."/>
            <person name="Ferreira P."/>
            <person name="Barriuso J."/>
            <person name="Kellner H."/>
            <person name="Castanera R."/>
            <person name="Alfaro M."/>
            <person name="Ramirez L."/>
            <person name="Pisabarro A.G."/>
            <person name="Kuo A."/>
            <person name="Tritt A."/>
            <person name="Lipzen A."/>
            <person name="He G."/>
            <person name="Yan M."/>
            <person name="Ng V."/>
            <person name="Cullen D."/>
            <person name="Martin F."/>
            <person name="Rosso M.-N."/>
            <person name="Henrissat B."/>
            <person name="Hibbett D."/>
            <person name="Martinez A.T."/>
            <person name="Grigoriev I.V."/>
        </authorList>
    </citation>
    <scope>NUCLEOTIDE SEQUENCE</scope>
    <source>
        <strain evidence="4">CBS 506.95</strain>
    </source>
</reference>
<dbReference type="EMBL" id="MU157830">
    <property type="protein sequence ID" value="KAF9532940.1"/>
    <property type="molecule type" value="Genomic_DNA"/>
</dbReference>
<dbReference type="PANTHER" id="PTHR34883:SF17">
    <property type="entry name" value="CUPREDOXIN"/>
    <property type="match status" value="1"/>
</dbReference>
<keyword evidence="5" id="KW-1185">Reference proteome</keyword>
<comment type="caution">
    <text evidence="4">The sequence shown here is derived from an EMBL/GenBank/DDBJ whole genome shotgun (WGS) entry which is preliminary data.</text>
</comment>
<dbReference type="PANTHER" id="PTHR34883">
    <property type="entry name" value="SERINE-RICH PROTEIN, PUTATIVE-RELATED-RELATED"/>
    <property type="match status" value="1"/>
</dbReference>
<dbReference type="Proteomes" id="UP000807306">
    <property type="component" value="Unassembled WGS sequence"/>
</dbReference>
<dbReference type="Pfam" id="PF02298">
    <property type="entry name" value="Cu_bind_like"/>
    <property type="match status" value="1"/>
</dbReference>
<evidence type="ECO:0000313" key="5">
    <source>
        <dbReference type="Proteomes" id="UP000807306"/>
    </source>
</evidence>
<protein>
    <recommendedName>
        <fullName evidence="3">Phytocyanin domain-containing protein</fullName>
    </recommendedName>
</protein>
<feature type="chain" id="PRO_5040155625" description="Phytocyanin domain-containing protein" evidence="2">
    <location>
        <begin position="21"/>
        <end position="451"/>
    </location>
</feature>
<keyword evidence="2" id="KW-0732">Signal</keyword>
<dbReference type="GO" id="GO:0009055">
    <property type="term" value="F:electron transfer activity"/>
    <property type="evidence" value="ECO:0007669"/>
    <property type="project" value="InterPro"/>
</dbReference>
<dbReference type="Gene3D" id="2.60.40.420">
    <property type="entry name" value="Cupredoxins - blue copper proteins"/>
    <property type="match status" value="1"/>
</dbReference>
<evidence type="ECO:0000259" key="3">
    <source>
        <dbReference type="Pfam" id="PF02298"/>
    </source>
</evidence>
<feature type="signal peptide" evidence="2">
    <location>
        <begin position="1"/>
        <end position="20"/>
    </location>
</feature>
<dbReference type="InterPro" id="IPR052953">
    <property type="entry name" value="Ser-rich/MCO-related"/>
</dbReference>
<feature type="domain" description="Phytocyanin" evidence="3">
    <location>
        <begin position="212"/>
        <end position="281"/>
    </location>
</feature>
<name>A0A9P6JUX8_9AGAR</name>